<dbReference type="InterPro" id="IPR027372">
    <property type="entry name" value="Phytase-like_dom"/>
</dbReference>
<evidence type="ECO:0000259" key="2">
    <source>
        <dbReference type="Pfam" id="PF13449"/>
    </source>
</evidence>
<sequence>MRFGPARALIAALATIGATTATADGPKARFLSHYTWEADADGFGGLSGLEMSDDGMALTAISDRGLILTADLTREGDRITGVTLTGMDEIATRAAGRLPDDTRDAEGLAIAPDGTIFISYEGEPMIARLPPAPEAAGTLPLHPELQVVQHNSGMEALAIDGEGRLFTLPERSGEYGRPFPVWMFTAPRWQMVARLERHPDYLPVGADFGPDGWLYILERGFNGIGFRSRLRRIEPLKGGIQAGEVLMSSAILAHDNLEGISVWRDGEGRIRLSMISDDNFRRLQRTEIVEYVIDKPLQ</sequence>
<protein>
    <recommendedName>
        <fullName evidence="2">Phytase-like domain-containing protein</fullName>
    </recommendedName>
</protein>
<keyword evidence="4" id="KW-1185">Reference proteome</keyword>
<accession>A0A1G8P8N7</accession>
<dbReference type="RefSeq" id="WP_090029011.1">
    <property type="nucleotide sequence ID" value="NZ_FNEB01000006.1"/>
</dbReference>
<keyword evidence="1" id="KW-0732">Signal</keyword>
<evidence type="ECO:0000313" key="3">
    <source>
        <dbReference type="EMBL" id="SDI88822.1"/>
    </source>
</evidence>
<dbReference type="AlphaFoldDB" id="A0A1G8P8N7"/>
<proteinExistence type="predicted"/>
<gene>
    <name evidence="3" type="ORF">SAMN05421850_106127</name>
</gene>
<dbReference type="OrthoDB" id="9798693at2"/>
<feature type="signal peptide" evidence="1">
    <location>
        <begin position="1"/>
        <end position="23"/>
    </location>
</feature>
<name>A0A1G8P8N7_9RHOB</name>
<feature type="domain" description="Phytase-like" evidence="2">
    <location>
        <begin position="42"/>
        <end position="280"/>
    </location>
</feature>
<reference evidence="3 4" key="1">
    <citation type="submission" date="2016-10" db="EMBL/GenBank/DDBJ databases">
        <authorList>
            <person name="de Groot N.N."/>
        </authorList>
    </citation>
    <scope>NUCLEOTIDE SEQUENCE [LARGE SCALE GENOMIC DNA]</scope>
    <source>
        <strain evidence="3 4">DSM 28010</strain>
    </source>
</reference>
<organism evidence="3 4">
    <name type="scientific">Lutimaribacter saemankumensis</name>
    <dbReference type="NCBI Taxonomy" id="490829"/>
    <lineage>
        <taxon>Bacteria</taxon>
        <taxon>Pseudomonadati</taxon>
        <taxon>Pseudomonadota</taxon>
        <taxon>Alphaproteobacteria</taxon>
        <taxon>Rhodobacterales</taxon>
        <taxon>Roseobacteraceae</taxon>
        <taxon>Lutimaribacter</taxon>
    </lineage>
</organism>
<dbReference type="SUPFAM" id="SSF101898">
    <property type="entry name" value="NHL repeat"/>
    <property type="match status" value="1"/>
</dbReference>
<dbReference type="InterPro" id="IPR014567">
    <property type="entry name" value="UCP031900"/>
</dbReference>
<dbReference type="PIRSF" id="PIRSF031900">
    <property type="entry name" value="UCP031900"/>
    <property type="match status" value="1"/>
</dbReference>
<evidence type="ECO:0000256" key="1">
    <source>
        <dbReference type="SAM" id="SignalP"/>
    </source>
</evidence>
<feature type="chain" id="PRO_5011678431" description="Phytase-like domain-containing protein" evidence="1">
    <location>
        <begin position="24"/>
        <end position="298"/>
    </location>
</feature>
<dbReference type="STRING" id="490829.SAMN05421850_106127"/>
<dbReference type="Proteomes" id="UP000199340">
    <property type="component" value="Unassembled WGS sequence"/>
</dbReference>
<dbReference type="Pfam" id="PF13449">
    <property type="entry name" value="Phytase-like"/>
    <property type="match status" value="1"/>
</dbReference>
<dbReference type="EMBL" id="FNEB01000006">
    <property type="protein sequence ID" value="SDI88822.1"/>
    <property type="molecule type" value="Genomic_DNA"/>
</dbReference>
<evidence type="ECO:0000313" key="4">
    <source>
        <dbReference type="Proteomes" id="UP000199340"/>
    </source>
</evidence>